<evidence type="ECO:0000313" key="4">
    <source>
        <dbReference type="Proteomes" id="UP000283832"/>
    </source>
</evidence>
<dbReference type="AlphaFoldDB" id="A0A418MZQ1"/>
<dbReference type="OrthoDB" id="3727682at2"/>
<keyword evidence="4" id="KW-1185">Reference proteome</keyword>
<dbReference type="Proteomes" id="UP000283832">
    <property type="component" value="Unassembled WGS sequence"/>
</dbReference>
<dbReference type="InterPro" id="IPR036291">
    <property type="entry name" value="NAD(P)-bd_dom_sf"/>
</dbReference>
<dbReference type="InterPro" id="IPR020843">
    <property type="entry name" value="ER"/>
</dbReference>
<dbReference type="Pfam" id="PF13602">
    <property type="entry name" value="ADH_zinc_N_2"/>
    <property type="match status" value="1"/>
</dbReference>
<dbReference type="EMBL" id="QXEC01000003">
    <property type="protein sequence ID" value="RIV40291.1"/>
    <property type="molecule type" value="Genomic_DNA"/>
</dbReference>
<dbReference type="InterPro" id="IPR011032">
    <property type="entry name" value="GroES-like_sf"/>
</dbReference>
<dbReference type="PROSITE" id="PS01162">
    <property type="entry name" value="QOR_ZETA_CRYSTAL"/>
    <property type="match status" value="1"/>
</dbReference>
<dbReference type="Gene3D" id="3.40.50.720">
    <property type="entry name" value="NAD(P)-binding Rossmann-like Domain"/>
    <property type="match status" value="1"/>
</dbReference>
<dbReference type="SUPFAM" id="SSF51735">
    <property type="entry name" value="NAD(P)-binding Rossmann-fold domains"/>
    <property type="match status" value="1"/>
</dbReference>
<dbReference type="Gene3D" id="3.90.180.10">
    <property type="entry name" value="Medium-chain alcohol dehydrogenases, catalytic domain"/>
    <property type="match status" value="1"/>
</dbReference>
<feature type="domain" description="Enoyl reductase (ER)" evidence="2">
    <location>
        <begin position="18"/>
        <end position="328"/>
    </location>
</feature>
<dbReference type="Pfam" id="PF08240">
    <property type="entry name" value="ADH_N"/>
    <property type="match status" value="1"/>
</dbReference>
<name>A0A418MZQ1_9ACTN</name>
<dbReference type="GO" id="GO:0008270">
    <property type="term" value="F:zinc ion binding"/>
    <property type="evidence" value="ECO:0007669"/>
    <property type="project" value="InterPro"/>
</dbReference>
<organism evidence="3 4">
    <name type="scientific">Micromonospora radicis</name>
    <dbReference type="NCBI Taxonomy" id="1894971"/>
    <lineage>
        <taxon>Bacteria</taxon>
        <taxon>Bacillati</taxon>
        <taxon>Actinomycetota</taxon>
        <taxon>Actinomycetes</taxon>
        <taxon>Micromonosporales</taxon>
        <taxon>Micromonosporaceae</taxon>
        <taxon>Micromonospora</taxon>
    </lineage>
</organism>
<dbReference type="PANTHER" id="PTHR11695">
    <property type="entry name" value="ALCOHOL DEHYDROGENASE RELATED"/>
    <property type="match status" value="1"/>
</dbReference>
<keyword evidence="1" id="KW-0560">Oxidoreductase</keyword>
<gene>
    <name evidence="3" type="ORF">D2L64_05455</name>
</gene>
<proteinExistence type="predicted"/>
<evidence type="ECO:0000259" key="2">
    <source>
        <dbReference type="SMART" id="SM00829"/>
    </source>
</evidence>
<dbReference type="InterPro" id="IPR050700">
    <property type="entry name" value="YIM1/Zinc_Alcohol_DH_Fams"/>
</dbReference>
<comment type="caution">
    <text evidence="3">The sequence shown here is derived from an EMBL/GenBank/DDBJ whole genome shotgun (WGS) entry which is preliminary data.</text>
</comment>
<evidence type="ECO:0000313" key="3">
    <source>
        <dbReference type="EMBL" id="RIV40291.1"/>
    </source>
</evidence>
<reference evidence="3 4" key="1">
    <citation type="submission" date="2018-08" db="EMBL/GenBank/DDBJ databases">
        <title>Jishengella sp. nov., isolated from a root of Azadirachta indica A. Juss. var. siamensis Valenton.</title>
        <authorList>
            <person name="Kuncharoen N."/>
            <person name="Tanasupawat S."/>
            <person name="Kudo T."/>
            <person name="Ohkuma M."/>
        </authorList>
    </citation>
    <scope>NUCLEOTIDE SEQUENCE [LARGE SCALE GENOMIC DNA]</scope>
    <source>
        <strain evidence="3 4">AZ1-13</strain>
    </source>
</reference>
<dbReference type="GO" id="GO:0016491">
    <property type="term" value="F:oxidoreductase activity"/>
    <property type="evidence" value="ECO:0007669"/>
    <property type="project" value="UniProtKB-KW"/>
</dbReference>
<dbReference type="InterPro" id="IPR002364">
    <property type="entry name" value="Quin_OxRdtase/zeta-crystal_CS"/>
</dbReference>
<dbReference type="SUPFAM" id="SSF50129">
    <property type="entry name" value="GroES-like"/>
    <property type="match status" value="1"/>
</dbReference>
<evidence type="ECO:0000256" key="1">
    <source>
        <dbReference type="ARBA" id="ARBA00023002"/>
    </source>
</evidence>
<dbReference type="SMART" id="SM00829">
    <property type="entry name" value="PKS_ER"/>
    <property type="match status" value="1"/>
</dbReference>
<dbReference type="CDD" id="cd08267">
    <property type="entry name" value="MDR1"/>
    <property type="match status" value="1"/>
</dbReference>
<accession>A0A418MZQ1</accession>
<dbReference type="PANTHER" id="PTHR11695:SF294">
    <property type="entry name" value="RETICULON-4-INTERACTING PROTEIN 1, MITOCHONDRIAL"/>
    <property type="match status" value="1"/>
</dbReference>
<dbReference type="InterPro" id="IPR013154">
    <property type="entry name" value="ADH-like_N"/>
</dbReference>
<sequence>MSGPAAATMRAITQDRYGTPDTLTLRDVERPRLRDDHVLVRVRAAGIHRGDRILLAGRPYAVRIVGPRAPRHRIAGTEGAGEVHSVGSAVTEFAPGDEVLGWGTSMFAEFASVPAKNLVPKPAALTFEQAAALPISGMTAIQALDGRTRPRPGQQVLVIGAAGGVGTFAVQIAKAYGAEVTGVGSTTKADLIRSLGADHVVDYTREDYTRSPRRYDIIVDLIGDRPVGLLRQLLTPTGTLVMAGVEKGGPVLGGFERNLAALLYAPLVRQRRVRPLSSVGRRPDLLALTELADAGHLVPAVDRTYPLGRTAEAFRYLADEHARGKVVVTP</sequence>
<protein>
    <submittedName>
        <fullName evidence="3">NAD(P)-dependent alcohol dehydrogenase</fullName>
    </submittedName>
</protein>